<evidence type="ECO:0000256" key="5">
    <source>
        <dbReference type="ARBA" id="ARBA00023128"/>
    </source>
</evidence>
<dbReference type="HAMAP" id="MF_00251">
    <property type="entry name" value="Ribosomal_bL36"/>
    <property type="match status" value="1"/>
</dbReference>
<keyword evidence="9" id="KW-1185">Reference proteome</keyword>
<dbReference type="STRING" id="69004.A0A182QXP1"/>
<evidence type="ECO:0000256" key="3">
    <source>
        <dbReference type="ARBA" id="ARBA00022946"/>
    </source>
</evidence>
<dbReference type="GO" id="GO:0005762">
    <property type="term" value="C:mitochondrial large ribosomal subunit"/>
    <property type="evidence" value="ECO:0007669"/>
    <property type="project" value="TreeGrafter"/>
</dbReference>
<dbReference type="InterPro" id="IPR000473">
    <property type="entry name" value="Ribosomal_bL36"/>
</dbReference>
<dbReference type="InterPro" id="IPR035977">
    <property type="entry name" value="Ribosomal_bL36_sp"/>
</dbReference>
<name>A0A182QXP1_9DIPT</name>
<keyword evidence="5" id="KW-0496">Mitochondrion</keyword>
<dbReference type="Proteomes" id="UP000075886">
    <property type="component" value="Unassembled WGS sequence"/>
</dbReference>
<proteinExistence type="inferred from homology"/>
<dbReference type="PANTHER" id="PTHR46909:SF1">
    <property type="entry name" value="LARGE RIBOSOMAL SUBUNIT PROTEIN BL36M"/>
    <property type="match status" value="1"/>
</dbReference>
<evidence type="ECO:0000313" key="9">
    <source>
        <dbReference type="Proteomes" id="UP000075886"/>
    </source>
</evidence>
<dbReference type="GO" id="GO:0006412">
    <property type="term" value="P:translation"/>
    <property type="evidence" value="ECO:0007669"/>
    <property type="project" value="InterPro"/>
</dbReference>
<accession>A0A182QXP1</accession>
<protein>
    <recommendedName>
        <fullName evidence="7">Ribosomal protein</fullName>
    </recommendedName>
</protein>
<dbReference type="InterPro" id="IPR052143">
    <property type="entry name" value="Mitoribosomal_bL36m"/>
</dbReference>
<dbReference type="Pfam" id="PF00444">
    <property type="entry name" value="Ribosomal_L36"/>
    <property type="match status" value="1"/>
</dbReference>
<evidence type="ECO:0000313" key="8">
    <source>
        <dbReference type="EnsemblMetazoa" id="AFAF018945-PA"/>
    </source>
</evidence>
<keyword evidence="3" id="KW-0809">Transit peptide</keyword>
<keyword evidence="4 7" id="KW-0689">Ribosomal protein</keyword>
<reference evidence="8" key="2">
    <citation type="submission" date="2020-05" db="UniProtKB">
        <authorList>
            <consortium name="EnsemblMetazoa"/>
        </authorList>
    </citation>
    <scope>IDENTIFICATION</scope>
    <source>
        <strain evidence="8">FAR1</strain>
    </source>
</reference>
<dbReference type="EnsemblMetazoa" id="AFAF018945-RA">
    <property type="protein sequence ID" value="AFAF018945-PA"/>
    <property type="gene ID" value="AFAF018945"/>
</dbReference>
<organism evidence="8 9">
    <name type="scientific">Anopheles farauti</name>
    <dbReference type="NCBI Taxonomy" id="69004"/>
    <lineage>
        <taxon>Eukaryota</taxon>
        <taxon>Metazoa</taxon>
        <taxon>Ecdysozoa</taxon>
        <taxon>Arthropoda</taxon>
        <taxon>Hexapoda</taxon>
        <taxon>Insecta</taxon>
        <taxon>Pterygota</taxon>
        <taxon>Neoptera</taxon>
        <taxon>Endopterygota</taxon>
        <taxon>Diptera</taxon>
        <taxon>Nematocera</taxon>
        <taxon>Culicoidea</taxon>
        <taxon>Culicidae</taxon>
        <taxon>Anophelinae</taxon>
        <taxon>Anopheles</taxon>
    </lineage>
</organism>
<dbReference type="NCBIfam" id="TIGR01022">
    <property type="entry name" value="rpmJ_bact"/>
    <property type="match status" value="1"/>
</dbReference>
<dbReference type="SUPFAM" id="SSF57840">
    <property type="entry name" value="Ribosomal protein L36"/>
    <property type="match status" value="1"/>
</dbReference>
<comment type="similarity">
    <text evidence="2 7">Belongs to the bacterial ribosomal protein bL36 family.</text>
</comment>
<dbReference type="PANTHER" id="PTHR46909">
    <property type="entry name" value="39S RIBOSOMAL PROTEIN L36, MITOCHONDRIAL"/>
    <property type="match status" value="1"/>
</dbReference>
<dbReference type="VEuPathDB" id="VectorBase:AFAF018945"/>
<reference evidence="9" key="1">
    <citation type="submission" date="2014-01" db="EMBL/GenBank/DDBJ databases">
        <title>The Genome Sequence of Anopheles farauti FAR1 (V2).</title>
        <authorList>
            <consortium name="The Broad Institute Genomics Platform"/>
            <person name="Neafsey D.E."/>
            <person name="Besansky N."/>
            <person name="Howell P."/>
            <person name="Walton C."/>
            <person name="Young S.K."/>
            <person name="Zeng Q."/>
            <person name="Gargeya S."/>
            <person name="Fitzgerald M."/>
            <person name="Haas B."/>
            <person name="Abouelleil A."/>
            <person name="Allen A.W."/>
            <person name="Alvarado L."/>
            <person name="Arachchi H.M."/>
            <person name="Berlin A.M."/>
            <person name="Chapman S.B."/>
            <person name="Gainer-Dewar J."/>
            <person name="Goldberg J."/>
            <person name="Griggs A."/>
            <person name="Gujja S."/>
            <person name="Hansen M."/>
            <person name="Howarth C."/>
            <person name="Imamovic A."/>
            <person name="Ireland A."/>
            <person name="Larimer J."/>
            <person name="McCowan C."/>
            <person name="Murphy C."/>
            <person name="Pearson M."/>
            <person name="Poon T.W."/>
            <person name="Priest M."/>
            <person name="Roberts A."/>
            <person name="Saif S."/>
            <person name="Shea T."/>
            <person name="Sisk P."/>
            <person name="Sykes S."/>
            <person name="Wortman J."/>
            <person name="Nusbaum C."/>
            <person name="Birren B."/>
        </authorList>
    </citation>
    <scope>NUCLEOTIDE SEQUENCE [LARGE SCALE GENOMIC DNA]</scope>
    <source>
        <strain evidence="9">FAR1</strain>
    </source>
</reference>
<sequence length="265" mass="29567">MDRSTLLTLATLWKVSFFGRISITSSLSKVGSCSNMVDWVQIMLSSVGVGRDVVGIRDDGGGIGSIRNAPRLFFQHHLRVMLVCVLIIGHYDNFIVSPARPSPLANQCTINAMGHQNSGLLQTPTVPLLSLVSGFKVKGRLKRRCKDCYFVMRQERLYVICKTHPRHKQMSMKKHDRNTWILTDATQSKYDAILLLQLALQRRDRFLKLRHCDHMVRTVRINVTTTTTTTSAATSSGAATTPAASAVTATLHKQLIGRHTPNDIR</sequence>
<dbReference type="GO" id="GO:0003735">
    <property type="term" value="F:structural constituent of ribosome"/>
    <property type="evidence" value="ECO:0007669"/>
    <property type="project" value="InterPro"/>
</dbReference>
<evidence type="ECO:0000256" key="6">
    <source>
        <dbReference type="ARBA" id="ARBA00023274"/>
    </source>
</evidence>
<comment type="subcellular location">
    <subcellularLocation>
        <location evidence="1">Mitochondrion</location>
    </subcellularLocation>
</comment>
<dbReference type="EMBL" id="AXCN02002333">
    <property type="status" value="NOT_ANNOTATED_CDS"/>
    <property type="molecule type" value="Genomic_DNA"/>
</dbReference>
<evidence type="ECO:0000256" key="4">
    <source>
        <dbReference type="ARBA" id="ARBA00022980"/>
    </source>
</evidence>
<dbReference type="AlphaFoldDB" id="A0A182QXP1"/>
<evidence type="ECO:0000256" key="2">
    <source>
        <dbReference type="ARBA" id="ARBA00007645"/>
    </source>
</evidence>
<evidence type="ECO:0000256" key="7">
    <source>
        <dbReference type="RuleBase" id="RU000570"/>
    </source>
</evidence>
<evidence type="ECO:0000256" key="1">
    <source>
        <dbReference type="ARBA" id="ARBA00004173"/>
    </source>
</evidence>
<keyword evidence="6 7" id="KW-0687">Ribonucleoprotein</keyword>